<gene>
    <name evidence="5" type="ORF">SLS62_002589</name>
</gene>
<dbReference type="Pfam" id="PF18538">
    <property type="entry name" value="DUF5624"/>
    <property type="match status" value="1"/>
</dbReference>
<dbReference type="InterPro" id="IPR041132">
    <property type="entry name" value="DUF5624"/>
</dbReference>
<feature type="domain" description="DUF5624" evidence="4">
    <location>
        <begin position="515"/>
        <end position="647"/>
    </location>
</feature>
<keyword evidence="1" id="KW-0732">Signal</keyword>
<dbReference type="EMBL" id="JAKJXP020000013">
    <property type="protein sequence ID" value="KAK7755363.1"/>
    <property type="molecule type" value="Genomic_DNA"/>
</dbReference>
<dbReference type="InterPro" id="IPR005492">
    <property type="entry name" value="EPTP"/>
</dbReference>
<name>A0AAN9V8A4_9PEZI</name>
<dbReference type="GO" id="GO:0007165">
    <property type="term" value="P:signal transduction"/>
    <property type="evidence" value="ECO:0007669"/>
    <property type="project" value="TreeGrafter"/>
</dbReference>
<evidence type="ECO:0000313" key="6">
    <source>
        <dbReference type="Proteomes" id="UP001320420"/>
    </source>
</evidence>
<dbReference type="PANTHER" id="PTHR15261">
    <property type="entry name" value="THROMBOSPONDIN-TYPE LAMININ G DOMAIN AND EAR REPEAT-CONTAINING"/>
    <property type="match status" value="1"/>
</dbReference>
<keyword evidence="6" id="KW-1185">Reference proteome</keyword>
<evidence type="ECO:0000256" key="2">
    <source>
        <dbReference type="ARBA" id="ARBA00022737"/>
    </source>
</evidence>
<evidence type="ECO:0000256" key="3">
    <source>
        <dbReference type="SAM" id="MobiDB-lite"/>
    </source>
</evidence>
<protein>
    <recommendedName>
        <fullName evidence="4">DUF5624 domain-containing protein</fullName>
    </recommendedName>
</protein>
<dbReference type="PROSITE" id="PS50912">
    <property type="entry name" value="EAR"/>
    <property type="match status" value="3"/>
</dbReference>
<evidence type="ECO:0000256" key="1">
    <source>
        <dbReference type="ARBA" id="ARBA00022729"/>
    </source>
</evidence>
<dbReference type="InterPro" id="IPR009039">
    <property type="entry name" value="EAR"/>
</dbReference>
<proteinExistence type="predicted"/>
<sequence>MATSVSLELAQSLFTNGSRAAAVYFTQACYFLAIPQFAQDIPGGEASMHGGDSNVSLMLYRTSEGSTEFQEYQQLDVPGGEDAEFFTIDGRTFLATACERTGSDPTYSMDVESCIFEWVGDQFSKFQCMPTFGAKQWRAFDIDGRHFLALAQGDQGSGFEPTIPVTNSTIYEWDGSTFQTFQTVPSVMGYNWLHFSLDGREFLAYADHVEPSYVLEWKQDQFVHFQTLDGVGGRAMHLFENKNRTLMAFARMTNDSLIYEWGDQGFQQYQTLSGAGGREFALIEDGGSQYLILLKMLTGTVTDPVVALNSTIYRVDDDGLNVVSEFPTLAGTDISTFSVGDANYVVVADSMTEDLHFRQDSYVYRFVPAQASQEVAVRQDNHMYRSVPETGPEPPSGCPMSKNKPRAPTPAPAPAPVPAPVPAPAPAPAPAPRSGCPMSKRSPYAKRQDAQYISPEFQTLFNAFTGSDTSIGSQYQNASTTIQASNPLIVGTAEDIIFYPGDGGDPAHLPYRYGTAGFIEITSTSHLGPAIGALAGLYALDPEGQSWRDAATNLLNATTAARGANSPALWRDQLQVPAWEGRETSISDMVSYACDVTIRLLDAVLADPTKLSYEFLRDNYFNSTGGELGATIPMNSVMTATFFLEALNQALEIKTLLDQHEIDWTKLMVLIDGQLGRETAGVVMSSNTLAQTFLKLHPELPVDRIYIAPNGLVPNVTDTSPDGLRVFEPELRLLWGGLRGLVTLAGNMFAGFPAYQVATGTYPVINATTPYVSDLPAISGPDDYLALTTRIRVTLEDPRQPLSGSVADFAGQSLYDAGGNATKVVVPGLDGYDYASALQSNGTTSSAKL</sequence>
<dbReference type="PANTHER" id="PTHR15261:SF4">
    <property type="entry name" value="THROMBOSPONDIN-TYPE LAMININ G DOMAIN AND EAR REPEAT-CONTAINING PROTEIN"/>
    <property type="match status" value="1"/>
</dbReference>
<reference evidence="5 6" key="1">
    <citation type="submission" date="2024-02" db="EMBL/GenBank/DDBJ databases">
        <title>De novo assembly and annotation of 12 fungi associated with fruit tree decline syndrome in Ontario, Canada.</title>
        <authorList>
            <person name="Sulman M."/>
            <person name="Ellouze W."/>
            <person name="Ilyukhin E."/>
        </authorList>
    </citation>
    <scope>NUCLEOTIDE SEQUENCE [LARGE SCALE GENOMIC DNA]</scope>
    <source>
        <strain evidence="5 6">M11/M66-122</strain>
    </source>
</reference>
<evidence type="ECO:0000313" key="5">
    <source>
        <dbReference type="EMBL" id="KAK7755363.1"/>
    </source>
</evidence>
<dbReference type="AlphaFoldDB" id="A0AAN9V8A4"/>
<dbReference type="SUPFAM" id="SSF50969">
    <property type="entry name" value="YVTN repeat-like/Quinoprotein amine dehydrogenase"/>
    <property type="match status" value="1"/>
</dbReference>
<organism evidence="5 6">
    <name type="scientific">Diatrype stigma</name>
    <dbReference type="NCBI Taxonomy" id="117547"/>
    <lineage>
        <taxon>Eukaryota</taxon>
        <taxon>Fungi</taxon>
        <taxon>Dikarya</taxon>
        <taxon>Ascomycota</taxon>
        <taxon>Pezizomycotina</taxon>
        <taxon>Sordariomycetes</taxon>
        <taxon>Xylariomycetidae</taxon>
        <taxon>Xylariales</taxon>
        <taxon>Diatrypaceae</taxon>
        <taxon>Diatrype</taxon>
    </lineage>
</organism>
<dbReference type="Proteomes" id="UP001320420">
    <property type="component" value="Unassembled WGS sequence"/>
</dbReference>
<comment type="caution">
    <text evidence="5">The sequence shown here is derived from an EMBL/GenBank/DDBJ whole genome shotgun (WGS) entry which is preliminary data.</text>
</comment>
<evidence type="ECO:0000259" key="4">
    <source>
        <dbReference type="Pfam" id="PF18538"/>
    </source>
</evidence>
<accession>A0AAN9V8A4</accession>
<feature type="region of interest" description="Disordered" evidence="3">
    <location>
        <begin position="385"/>
        <end position="445"/>
    </location>
</feature>
<dbReference type="Pfam" id="PF03736">
    <property type="entry name" value="EPTP"/>
    <property type="match status" value="3"/>
</dbReference>
<dbReference type="InterPro" id="IPR011044">
    <property type="entry name" value="Quino_amine_DH_bsu"/>
</dbReference>
<keyword evidence="2" id="KW-0677">Repeat</keyword>
<feature type="compositionally biased region" description="Pro residues" evidence="3">
    <location>
        <begin position="407"/>
        <end position="431"/>
    </location>
</feature>